<protein>
    <submittedName>
        <fullName evidence="2">Uncharacterized protein</fullName>
    </submittedName>
</protein>
<reference evidence="2 3" key="1">
    <citation type="submission" date="2017-05" db="EMBL/GenBank/DDBJ databases">
        <authorList>
            <person name="Song R."/>
            <person name="Chenine A.L."/>
            <person name="Ruprecht R.M."/>
        </authorList>
    </citation>
    <scope>NUCLEOTIDE SEQUENCE [LARGE SCALE GENOMIC DNA]</scope>
    <source>
        <strain evidence="2 3">DSM 26136</strain>
    </source>
</reference>
<dbReference type="EMBL" id="CP021455">
    <property type="protein sequence ID" value="ARU05269.1"/>
    <property type="molecule type" value="Genomic_DNA"/>
</dbReference>
<evidence type="ECO:0000313" key="2">
    <source>
        <dbReference type="EMBL" id="ARU05269.1"/>
    </source>
</evidence>
<dbReference type="Proteomes" id="UP000196138">
    <property type="component" value="Chromosome"/>
</dbReference>
<feature type="signal peptide" evidence="1">
    <location>
        <begin position="1"/>
        <end position="27"/>
    </location>
</feature>
<feature type="chain" id="PRO_5013163593" evidence="1">
    <location>
        <begin position="28"/>
        <end position="162"/>
    </location>
</feature>
<evidence type="ECO:0000256" key="1">
    <source>
        <dbReference type="SAM" id="SignalP"/>
    </source>
</evidence>
<accession>A0A1Y0EPN9</accession>
<organism evidence="2 3">
    <name type="scientific">Comamonas serinivorans</name>
    <dbReference type="NCBI Taxonomy" id="1082851"/>
    <lineage>
        <taxon>Bacteria</taxon>
        <taxon>Pseudomonadati</taxon>
        <taxon>Pseudomonadota</taxon>
        <taxon>Betaproteobacteria</taxon>
        <taxon>Burkholderiales</taxon>
        <taxon>Comamonadaceae</taxon>
        <taxon>Comamonas</taxon>
    </lineage>
</organism>
<keyword evidence="3" id="KW-1185">Reference proteome</keyword>
<gene>
    <name evidence="2" type="ORF">CCO03_11785</name>
</gene>
<evidence type="ECO:0000313" key="3">
    <source>
        <dbReference type="Proteomes" id="UP000196138"/>
    </source>
</evidence>
<keyword evidence="1" id="KW-0732">Signal</keyword>
<dbReference type="OrthoDB" id="8852219at2"/>
<name>A0A1Y0EPN9_9BURK</name>
<sequence>MSCLPFLRDARSLLLGLTCTLALCAQAHGQAQRLDDSASPRQHIDLTWQSSATGQLTAVSQTEYRLATLVHVGRSARIYLVMPALIPGVLHPGALRLQWQGQVLAPGRAQPGDRVLVWSGPVKNPYLTDTLSVRIDVDPNGVRLAPNQAFRFEPYFEIEVLP</sequence>
<dbReference type="AlphaFoldDB" id="A0A1Y0EPN9"/>
<dbReference type="RefSeq" id="WP_087281259.1">
    <property type="nucleotide sequence ID" value="NZ_CP021455.1"/>
</dbReference>
<dbReference type="KEGG" id="cser:CCO03_11785"/>
<proteinExistence type="predicted"/>